<name>A0A177L4Y4_9BACI</name>
<feature type="compositionally biased region" description="Basic and acidic residues" evidence="1">
    <location>
        <begin position="96"/>
        <end position="107"/>
    </location>
</feature>
<dbReference type="Proteomes" id="UP000076935">
    <property type="component" value="Unassembled WGS sequence"/>
</dbReference>
<reference evidence="2 3" key="1">
    <citation type="submission" date="2016-01" db="EMBL/GenBank/DDBJ databases">
        <title>Investigation of taxonomic status of Bacillus aminovorans.</title>
        <authorList>
            <person name="Verma A."/>
            <person name="Pal Y."/>
            <person name="Krishnamurthi S."/>
        </authorList>
    </citation>
    <scope>NUCLEOTIDE SEQUENCE [LARGE SCALE GENOMIC DNA]</scope>
    <source>
        <strain evidence="2 3">DSM 1314</strain>
    </source>
</reference>
<proteinExistence type="predicted"/>
<dbReference type="RefSeq" id="WP_063965869.1">
    <property type="nucleotide sequence ID" value="NZ_JBCNAN010000077.1"/>
</dbReference>
<sequence>MEYTWLGKKGIVEVKEKYSGVYEAWIIADGQTYYVAGIEQREDERYTAIADGYFWTADTTEEALMPLLKTQEEKAARRMANIEKMERSAASRKKKKQEEAERREAFM</sequence>
<feature type="region of interest" description="Disordered" evidence="1">
    <location>
        <begin position="84"/>
        <end position="107"/>
    </location>
</feature>
<evidence type="ECO:0000313" key="3">
    <source>
        <dbReference type="Proteomes" id="UP000076935"/>
    </source>
</evidence>
<protein>
    <submittedName>
        <fullName evidence="2">Uncharacterized protein</fullName>
    </submittedName>
</protein>
<comment type="caution">
    <text evidence="2">The sequence shown here is derived from an EMBL/GenBank/DDBJ whole genome shotgun (WGS) entry which is preliminary data.</text>
</comment>
<dbReference type="AlphaFoldDB" id="A0A177L4Y4"/>
<accession>A0A177L4Y4</accession>
<evidence type="ECO:0000256" key="1">
    <source>
        <dbReference type="SAM" id="MobiDB-lite"/>
    </source>
</evidence>
<organism evidence="2 3">
    <name type="scientific">Domibacillus aminovorans</name>
    <dbReference type="NCBI Taxonomy" id="29332"/>
    <lineage>
        <taxon>Bacteria</taxon>
        <taxon>Bacillati</taxon>
        <taxon>Bacillota</taxon>
        <taxon>Bacilli</taxon>
        <taxon>Bacillales</taxon>
        <taxon>Bacillaceae</taxon>
        <taxon>Domibacillus</taxon>
    </lineage>
</organism>
<keyword evidence="3" id="KW-1185">Reference proteome</keyword>
<evidence type="ECO:0000313" key="2">
    <source>
        <dbReference type="EMBL" id="OAH60740.1"/>
    </source>
</evidence>
<dbReference type="EMBL" id="LQWY01000033">
    <property type="protein sequence ID" value="OAH60740.1"/>
    <property type="molecule type" value="Genomic_DNA"/>
</dbReference>
<gene>
    <name evidence="2" type="ORF">AWH49_15480</name>
</gene>